<protein>
    <recommendedName>
        <fullName evidence="3">argininosuccinate lyase</fullName>
        <ecNumber evidence="3">4.3.2.1</ecNumber>
    </recommendedName>
</protein>
<dbReference type="PRINTS" id="PR00145">
    <property type="entry name" value="ARGSUCLYASE"/>
</dbReference>
<evidence type="ECO:0000256" key="2">
    <source>
        <dbReference type="ARBA" id="ARBA00004941"/>
    </source>
</evidence>
<reference evidence="6 7" key="1">
    <citation type="submission" date="2022-02" db="EMBL/GenBank/DDBJ databases">
        <title>Mesosutterella porci, a novel member of the family Sutterellaceae from pig feces.</title>
        <authorList>
            <person name="Wylensek D."/>
            <person name="Clavel T."/>
        </authorList>
    </citation>
    <scope>NUCLEOTIDE SEQUENCE [LARGE SCALE GENOMIC DNA]</scope>
    <source>
        <strain evidence="7">oilRF-744-wt-GAM-9</strain>
    </source>
</reference>
<dbReference type="InterPro" id="IPR009049">
    <property type="entry name" value="Argininosuccinate_lyase"/>
</dbReference>
<gene>
    <name evidence="6" type="ORF">MAF45_04285</name>
</gene>
<keyword evidence="4" id="KW-0028">Amino-acid biosynthesis</keyword>
<dbReference type="PANTHER" id="PTHR43814">
    <property type="entry name" value="ARGININOSUCCINATE LYASE"/>
    <property type="match status" value="1"/>
</dbReference>
<evidence type="ECO:0000259" key="5">
    <source>
        <dbReference type="Pfam" id="PF00206"/>
    </source>
</evidence>
<dbReference type="InterPro" id="IPR000362">
    <property type="entry name" value="Fumarate_lyase_fam"/>
</dbReference>
<comment type="pathway">
    <text evidence="2">Amino-acid biosynthesis; L-arginine biosynthesis; L-arginine from L-ornithine and carbamoyl phosphate: step 3/3.</text>
</comment>
<evidence type="ECO:0000313" key="7">
    <source>
        <dbReference type="Proteomes" id="UP001297600"/>
    </source>
</evidence>
<comment type="caution">
    <text evidence="6">The sequence shown here is derived from an EMBL/GenBank/DDBJ whole genome shotgun (WGS) entry which is preliminary data.</text>
</comment>
<evidence type="ECO:0000313" key="6">
    <source>
        <dbReference type="EMBL" id="MCG5030663.1"/>
    </source>
</evidence>
<proteinExistence type="predicted"/>
<dbReference type="SUPFAM" id="SSF48557">
    <property type="entry name" value="L-aspartase-like"/>
    <property type="match status" value="1"/>
</dbReference>
<dbReference type="EC" id="4.3.2.1" evidence="3"/>
<evidence type="ECO:0000256" key="4">
    <source>
        <dbReference type="ARBA" id="ARBA00022571"/>
    </source>
</evidence>
<sequence length="287" mass="32250">MGFDQPQSAGRRLDGRTTWNIDRRYTTELLGFDDIVRNSIDCVCSRDYLMEVMGALSIMANTIARMTTDMRVWSTPDFGYVEVSDSCAVCSSIMPQKKTPWTFETTAGLCARVKSDFDAVWMTYKGVPYAFTMESMDVIADFWPCVKDMTAILKLMDVTMAGVIDHRDRARSTTAANFCTVTELANTLVGLVSQQEGWTIIPPTNLWCGRQFLKGVHSGPLPGSRRVTRTMWAVSGRLLPERLEVVAEAATAAFRERMMRELEGVSPILKKSCRLLRRKSPNQSNLL</sequence>
<dbReference type="Proteomes" id="UP001297600">
    <property type="component" value="Unassembled WGS sequence"/>
</dbReference>
<feature type="domain" description="Fumarate lyase N-terminal" evidence="5">
    <location>
        <begin position="18"/>
        <end position="113"/>
    </location>
</feature>
<evidence type="ECO:0000256" key="1">
    <source>
        <dbReference type="ARBA" id="ARBA00000985"/>
    </source>
</evidence>
<organism evidence="6 7">
    <name type="scientific">Mesosutterella porci</name>
    <dbReference type="NCBI Taxonomy" id="2915351"/>
    <lineage>
        <taxon>Bacteria</taxon>
        <taxon>Pseudomonadati</taxon>
        <taxon>Pseudomonadota</taxon>
        <taxon>Betaproteobacteria</taxon>
        <taxon>Burkholderiales</taxon>
        <taxon>Sutterellaceae</taxon>
        <taxon>Mesosutterella</taxon>
    </lineage>
</organism>
<name>A0ABS9MPW8_9BURK</name>
<dbReference type="PRINTS" id="PR00149">
    <property type="entry name" value="FUMRATELYASE"/>
</dbReference>
<accession>A0ABS9MPW8</accession>
<keyword evidence="7" id="KW-1185">Reference proteome</keyword>
<dbReference type="EMBL" id="JAKNCT010000004">
    <property type="protein sequence ID" value="MCG5030663.1"/>
    <property type="molecule type" value="Genomic_DNA"/>
</dbReference>
<dbReference type="InterPro" id="IPR022761">
    <property type="entry name" value="Fumarate_lyase_N"/>
</dbReference>
<evidence type="ECO:0000256" key="3">
    <source>
        <dbReference type="ARBA" id="ARBA00012338"/>
    </source>
</evidence>
<dbReference type="PANTHER" id="PTHR43814:SF1">
    <property type="entry name" value="ARGININOSUCCINATE LYASE"/>
    <property type="match status" value="1"/>
</dbReference>
<dbReference type="Pfam" id="PF00206">
    <property type="entry name" value="Lyase_1"/>
    <property type="match status" value="1"/>
</dbReference>
<dbReference type="InterPro" id="IPR008948">
    <property type="entry name" value="L-Aspartase-like"/>
</dbReference>
<dbReference type="Gene3D" id="1.20.200.10">
    <property type="entry name" value="Fumarase/aspartase (Central domain)"/>
    <property type="match status" value="1"/>
</dbReference>
<keyword evidence="4" id="KW-0055">Arginine biosynthesis</keyword>
<comment type="catalytic activity">
    <reaction evidence="1">
        <text>2-(N(omega)-L-arginino)succinate = fumarate + L-arginine</text>
        <dbReference type="Rhea" id="RHEA:24020"/>
        <dbReference type="ChEBI" id="CHEBI:29806"/>
        <dbReference type="ChEBI" id="CHEBI:32682"/>
        <dbReference type="ChEBI" id="CHEBI:57472"/>
        <dbReference type="EC" id="4.3.2.1"/>
    </reaction>
</comment>
<dbReference type="Gene3D" id="1.10.40.30">
    <property type="entry name" value="Fumarase/aspartase (C-terminal domain)"/>
    <property type="match status" value="1"/>
</dbReference>